<evidence type="ECO:0000313" key="8">
    <source>
        <dbReference type="Proteomes" id="UP000576821"/>
    </source>
</evidence>
<name>A0A846M6P6_9SPHN</name>
<keyword evidence="4 6" id="KW-1133">Transmembrane helix</keyword>
<keyword evidence="3 6" id="KW-0812">Transmembrane</keyword>
<dbReference type="RefSeq" id="WP_167304860.1">
    <property type="nucleotide sequence ID" value="NZ_JAASQR010000004.1"/>
</dbReference>
<gene>
    <name evidence="7" type="ORF">FHS54_002957</name>
</gene>
<accession>A0A846M6P6</accession>
<proteinExistence type="predicted"/>
<feature type="transmembrane region" description="Helical" evidence="6">
    <location>
        <begin position="107"/>
        <end position="123"/>
    </location>
</feature>
<feature type="transmembrane region" description="Helical" evidence="6">
    <location>
        <begin position="83"/>
        <end position="100"/>
    </location>
</feature>
<evidence type="ECO:0000313" key="7">
    <source>
        <dbReference type="EMBL" id="NIJ17957.1"/>
    </source>
</evidence>
<reference evidence="7 8" key="1">
    <citation type="submission" date="2020-03" db="EMBL/GenBank/DDBJ databases">
        <title>Genomic Encyclopedia of Type Strains, Phase IV (KMG-IV): sequencing the most valuable type-strain genomes for metagenomic binning, comparative biology and taxonomic classification.</title>
        <authorList>
            <person name="Goeker M."/>
        </authorList>
    </citation>
    <scope>NUCLEOTIDE SEQUENCE [LARGE SCALE GENOMIC DNA]</scope>
    <source>
        <strain evidence="7 8">DSM 21299</strain>
    </source>
</reference>
<dbReference type="InterPro" id="IPR019108">
    <property type="entry name" value="Caa3_assmbl_CtaG-rel"/>
</dbReference>
<feature type="transmembrane region" description="Helical" evidence="6">
    <location>
        <begin position="135"/>
        <end position="152"/>
    </location>
</feature>
<evidence type="ECO:0000256" key="3">
    <source>
        <dbReference type="ARBA" id="ARBA00022692"/>
    </source>
</evidence>
<protein>
    <submittedName>
        <fullName evidence="7">Putative membrane protein</fullName>
    </submittedName>
</protein>
<feature type="transmembrane region" description="Helical" evidence="6">
    <location>
        <begin position="209"/>
        <end position="230"/>
    </location>
</feature>
<keyword evidence="8" id="KW-1185">Reference proteome</keyword>
<evidence type="ECO:0000256" key="1">
    <source>
        <dbReference type="ARBA" id="ARBA00004651"/>
    </source>
</evidence>
<dbReference type="Pfam" id="PF09678">
    <property type="entry name" value="Caa3_CtaG"/>
    <property type="match status" value="2"/>
</dbReference>
<evidence type="ECO:0000256" key="5">
    <source>
        <dbReference type="ARBA" id="ARBA00023136"/>
    </source>
</evidence>
<feature type="transmembrane region" description="Helical" evidence="6">
    <location>
        <begin position="23"/>
        <end position="41"/>
    </location>
</feature>
<feature type="transmembrane region" description="Helical" evidence="6">
    <location>
        <begin position="164"/>
        <end position="189"/>
    </location>
</feature>
<dbReference type="EMBL" id="JAASQR010000004">
    <property type="protein sequence ID" value="NIJ17957.1"/>
    <property type="molecule type" value="Genomic_DNA"/>
</dbReference>
<evidence type="ECO:0000256" key="6">
    <source>
        <dbReference type="SAM" id="Phobius"/>
    </source>
</evidence>
<sequence>MGEVIWLPYCGTAPVPGELWSRWNLDPVLLFALTLGIAAFLRWGGADSARRRWFAAAMALLALLFISPFCAITSALFAARVTHHILLTALVAPLLVAACPARIRGGVALWVGLHAVVFWGWHAPPVYGWALSSDAGYWLMQLSLLGSAFALWNAIRIAPLPGAIAALLGTMVQMGLLGALITFAPAPLYAPHLLSTTAWGLTALEDQQLAGLIMWAPGAAVYLGAALLLLSRWFARERVAA</sequence>
<organism evidence="7 8">
    <name type="scientific">Sphingobium vermicomposti</name>
    <dbReference type="NCBI Taxonomy" id="529005"/>
    <lineage>
        <taxon>Bacteria</taxon>
        <taxon>Pseudomonadati</taxon>
        <taxon>Pseudomonadota</taxon>
        <taxon>Alphaproteobacteria</taxon>
        <taxon>Sphingomonadales</taxon>
        <taxon>Sphingomonadaceae</taxon>
        <taxon>Sphingobium</taxon>
    </lineage>
</organism>
<keyword evidence="5 6" id="KW-0472">Membrane</keyword>
<evidence type="ECO:0000256" key="4">
    <source>
        <dbReference type="ARBA" id="ARBA00022989"/>
    </source>
</evidence>
<feature type="transmembrane region" description="Helical" evidence="6">
    <location>
        <begin position="53"/>
        <end position="77"/>
    </location>
</feature>
<dbReference type="GO" id="GO:0005886">
    <property type="term" value="C:plasma membrane"/>
    <property type="evidence" value="ECO:0007669"/>
    <property type="project" value="UniProtKB-SubCell"/>
</dbReference>
<evidence type="ECO:0000256" key="2">
    <source>
        <dbReference type="ARBA" id="ARBA00022475"/>
    </source>
</evidence>
<dbReference type="Proteomes" id="UP000576821">
    <property type="component" value="Unassembled WGS sequence"/>
</dbReference>
<comment type="caution">
    <text evidence="7">The sequence shown here is derived from an EMBL/GenBank/DDBJ whole genome shotgun (WGS) entry which is preliminary data.</text>
</comment>
<comment type="subcellular location">
    <subcellularLocation>
        <location evidence="1">Cell membrane</location>
        <topology evidence="1">Multi-pass membrane protein</topology>
    </subcellularLocation>
</comment>
<dbReference type="AlphaFoldDB" id="A0A846M6P6"/>
<keyword evidence="2" id="KW-1003">Cell membrane</keyword>